<evidence type="ECO:0000313" key="12">
    <source>
        <dbReference type="Proteomes" id="UP000244069"/>
    </source>
</evidence>
<name>A0A2T6B5D2_9RHOB</name>
<feature type="domain" description="GH16" evidence="10">
    <location>
        <begin position="26"/>
        <end position="263"/>
    </location>
</feature>
<dbReference type="AlphaFoldDB" id="A0A2T6B5D2"/>
<reference evidence="11 12" key="1">
    <citation type="submission" date="2018-04" db="EMBL/GenBank/DDBJ databases">
        <title>Genomic Encyclopedia of Archaeal and Bacterial Type Strains, Phase II (KMG-II): from individual species to whole genera.</title>
        <authorList>
            <person name="Goeker M."/>
        </authorList>
    </citation>
    <scope>NUCLEOTIDE SEQUENCE [LARGE SCALE GENOMIC DNA]</scope>
    <source>
        <strain evidence="11 12">DSM 29329</strain>
    </source>
</reference>
<keyword evidence="9" id="KW-0732">Signal</keyword>
<dbReference type="Pfam" id="PF00722">
    <property type="entry name" value="Glyco_hydro_16"/>
    <property type="match status" value="1"/>
</dbReference>
<dbReference type="GO" id="GO:0005975">
    <property type="term" value="P:carbohydrate metabolic process"/>
    <property type="evidence" value="ECO:0007669"/>
    <property type="project" value="InterPro"/>
</dbReference>
<dbReference type="SUPFAM" id="SSF49899">
    <property type="entry name" value="Concanavalin A-like lectins/glucanases"/>
    <property type="match status" value="1"/>
</dbReference>
<accession>A0A2T6B5D2</accession>
<evidence type="ECO:0000256" key="9">
    <source>
        <dbReference type="SAM" id="SignalP"/>
    </source>
</evidence>
<dbReference type="GO" id="GO:0004553">
    <property type="term" value="F:hydrolase activity, hydrolyzing O-glycosyl compounds"/>
    <property type="evidence" value="ECO:0007669"/>
    <property type="project" value="InterPro"/>
</dbReference>
<feature type="active site" description="Nucleophile" evidence="8">
    <location>
        <position position="149"/>
    </location>
</feature>
<dbReference type="Proteomes" id="UP000244069">
    <property type="component" value="Unassembled WGS sequence"/>
</dbReference>
<dbReference type="PROSITE" id="PS01034">
    <property type="entry name" value="GH16_1"/>
    <property type="match status" value="1"/>
</dbReference>
<proteinExistence type="inferred from homology"/>
<evidence type="ECO:0000256" key="2">
    <source>
        <dbReference type="ARBA" id="ARBA00014569"/>
    </source>
</evidence>
<feature type="active site" description="Proton donor" evidence="8">
    <location>
        <position position="153"/>
    </location>
</feature>
<evidence type="ECO:0000256" key="3">
    <source>
        <dbReference type="ARBA" id="ARBA00022801"/>
    </source>
</evidence>
<feature type="signal peptide" evidence="9">
    <location>
        <begin position="1"/>
        <end position="37"/>
    </location>
</feature>
<keyword evidence="4" id="KW-0326">Glycosidase</keyword>
<evidence type="ECO:0000313" key="11">
    <source>
        <dbReference type="EMBL" id="PTX51291.1"/>
    </source>
</evidence>
<dbReference type="RefSeq" id="WP_308421201.1">
    <property type="nucleotide sequence ID" value="NZ_BMEZ01000003.1"/>
</dbReference>
<protein>
    <recommendedName>
        <fullName evidence="2">Beta-glucanase</fullName>
    </recommendedName>
    <alternativeName>
        <fullName evidence="7">1,3-1,4-beta-D-glucan 4-glucanohydrolase</fullName>
    </alternativeName>
    <alternativeName>
        <fullName evidence="6">Endo-beta-1,3-1,4 glucanase</fullName>
    </alternativeName>
    <alternativeName>
        <fullName evidence="5">Lichenase</fullName>
    </alternativeName>
</protein>
<keyword evidence="3 11" id="KW-0378">Hydrolase</keyword>
<dbReference type="PRINTS" id="PR00737">
    <property type="entry name" value="GLHYDRLASE16"/>
</dbReference>
<evidence type="ECO:0000256" key="4">
    <source>
        <dbReference type="ARBA" id="ARBA00023295"/>
    </source>
</evidence>
<gene>
    <name evidence="11" type="ORF">C8N44_10334</name>
</gene>
<evidence type="ECO:0000259" key="10">
    <source>
        <dbReference type="PROSITE" id="PS51762"/>
    </source>
</evidence>
<dbReference type="InterPro" id="IPR008263">
    <property type="entry name" value="GH16_AS"/>
</dbReference>
<evidence type="ECO:0000256" key="6">
    <source>
        <dbReference type="ARBA" id="ARBA00029771"/>
    </source>
</evidence>
<evidence type="ECO:0000256" key="1">
    <source>
        <dbReference type="ARBA" id="ARBA00006865"/>
    </source>
</evidence>
<dbReference type="InterPro" id="IPR013320">
    <property type="entry name" value="ConA-like_dom_sf"/>
</dbReference>
<organism evidence="11 12">
    <name type="scientific">Allosediminivita pacifica</name>
    <dbReference type="NCBI Taxonomy" id="1267769"/>
    <lineage>
        <taxon>Bacteria</taxon>
        <taxon>Pseudomonadati</taxon>
        <taxon>Pseudomonadota</taxon>
        <taxon>Alphaproteobacteria</taxon>
        <taxon>Rhodobacterales</taxon>
        <taxon>Paracoccaceae</taxon>
        <taxon>Allosediminivita</taxon>
    </lineage>
</organism>
<evidence type="ECO:0000256" key="5">
    <source>
        <dbReference type="ARBA" id="ARBA00029722"/>
    </source>
</evidence>
<sequence>MMILSVLRKTILSLRRKAIFGIACGVTLAFVPPPVTAAPEGAFLSKFDAGGQLPEGWRISNFAVGDSHYRTAWSRNAVTRDGIRESPLQLRLYPAPDESSKDFLGGELQRIRRTHFGRYEVVMTAGRGDGVISSFFTYTGPYFGDPHDEIDFEFLGRDTTKVWVNRFAKGEKLPGEWVDLGFDSADGPNIYTLDWLPDRLVWYANGRELLRVEAADRAIPDIPGRIYINIWTGGRGQAGWSGSADDDTESVATYHCISYSPPGEDAPMCSDGDMDAVKVND</sequence>
<keyword evidence="12" id="KW-1185">Reference proteome</keyword>
<dbReference type="EMBL" id="QBKN01000003">
    <property type="protein sequence ID" value="PTX51291.1"/>
    <property type="molecule type" value="Genomic_DNA"/>
</dbReference>
<evidence type="ECO:0000256" key="8">
    <source>
        <dbReference type="PIRSR" id="PIRSR608264-1"/>
    </source>
</evidence>
<comment type="similarity">
    <text evidence="1">Belongs to the glycosyl hydrolase 16 family.</text>
</comment>
<evidence type="ECO:0000256" key="7">
    <source>
        <dbReference type="ARBA" id="ARBA00031665"/>
    </source>
</evidence>
<dbReference type="InterPro" id="IPR000757">
    <property type="entry name" value="Beta-glucanase-like"/>
</dbReference>
<dbReference type="InterPro" id="IPR008264">
    <property type="entry name" value="Beta_glucanase"/>
</dbReference>
<dbReference type="PANTHER" id="PTHR31062">
    <property type="entry name" value="XYLOGLUCAN ENDOTRANSGLUCOSYLASE/HYDROLASE PROTEIN 8-RELATED"/>
    <property type="match status" value="1"/>
</dbReference>
<comment type="caution">
    <text evidence="11">The sequence shown here is derived from an EMBL/GenBank/DDBJ whole genome shotgun (WGS) entry which is preliminary data.</text>
</comment>
<dbReference type="InterPro" id="IPR044791">
    <property type="entry name" value="Beta-glucanase/XTH"/>
</dbReference>
<dbReference type="PROSITE" id="PS51762">
    <property type="entry name" value="GH16_2"/>
    <property type="match status" value="1"/>
</dbReference>
<dbReference type="Gene3D" id="2.60.120.200">
    <property type="match status" value="1"/>
</dbReference>
<feature type="chain" id="PRO_5015668889" description="Beta-glucanase" evidence="9">
    <location>
        <begin position="38"/>
        <end position="281"/>
    </location>
</feature>